<dbReference type="RefSeq" id="WP_119988797.1">
    <property type="nucleotide sequence ID" value="NZ_CP032489.1"/>
</dbReference>
<organism evidence="1 2">
    <name type="scientific">Arachidicoccus soli</name>
    <dbReference type="NCBI Taxonomy" id="2341117"/>
    <lineage>
        <taxon>Bacteria</taxon>
        <taxon>Pseudomonadati</taxon>
        <taxon>Bacteroidota</taxon>
        <taxon>Chitinophagia</taxon>
        <taxon>Chitinophagales</taxon>
        <taxon>Chitinophagaceae</taxon>
        <taxon>Arachidicoccus</taxon>
    </lineage>
</organism>
<dbReference type="Proteomes" id="UP000266118">
    <property type="component" value="Chromosome"/>
</dbReference>
<dbReference type="KEGG" id="ark:D6B99_12060"/>
<proteinExistence type="predicted"/>
<sequence length="82" mass="9564">MKTRLNITIEQNVLEKVKVYAIKKQISVSKLIEDYFESIIKANSKRKTLLDMVDKLDPDPSIVAESYNKESFYENKKGKYGF</sequence>
<gene>
    <name evidence="1" type="ORF">D6B99_12060</name>
</gene>
<dbReference type="InterPro" id="IPR045944">
    <property type="entry name" value="DUF6364"/>
</dbReference>
<reference evidence="1 2" key="1">
    <citation type="submission" date="2018-09" db="EMBL/GenBank/DDBJ databases">
        <title>Arachidicoccus sp. nov., a bacterium isolated from soil.</title>
        <authorList>
            <person name="Weon H.-Y."/>
            <person name="Kwon S.-W."/>
            <person name="Lee S.A."/>
        </authorList>
    </citation>
    <scope>NUCLEOTIDE SEQUENCE [LARGE SCALE GENOMIC DNA]</scope>
    <source>
        <strain evidence="1 2">KIS59-12</strain>
    </source>
</reference>
<protein>
    <submittedName>
        <fullName evidence="1">Uncharacterized protein</fullName>
    </submittedName>
</protein>
<accession>A0A386HRG5</accession>
<dbReference type="AlphaFoldDB" id="A0A386HRG5"/>
<dbReference type="Pfam" id="PF19891">
    <property type="entry name" value="DUF6364"/>
    <property type="match status" value="1"/>
</dbReference>
<evidence type="ECO:0000313" key="1">
    <source>
        <dbReference type="EMBL" id="AYD48272.1"/>
    </source>
</evidence>
<name>A0A386HRG5_9BACT</name>
<evidence type="ECO:0000313" key="2">
    <source>
        <dbReference type="Proteomes" id="UP000266118"/>
    </source>
</evidence>
<keyword evidence="2" id="KW-1185">Reference proteome</keyword>
<dbReference type="EMBL" id="CP032489">
    <property type="protein sequence ID" value="AYD48272.1"/>
    <property type="molecule type" value="Genomic_DNA"/>
</dbReference>
<dbReference type="OrthoDB" id="678344at2"/>